<dbReference type="GO" id="GO:0006511">
    <property type="term" value="P:ubiquitin-dependent protein catabolic process"/>
    <property type="evidence" value="ECO:0007669"/>
    <property type="project" value="TreeGrafter"/>
</dbReference>
<organism evidence="1 2">
    <name type="scientific">Aristolochia fimbriata</name>
    <name type="common">White veined hardy Dutchman's pipe vine</name>
    <dbReference type="NCBI Taxonomy" id="158543"/>
    <lineage>
        <taxon>Eukaryota</taxon>
        <taxon>Viridiplantae</taxon>
        <taxon>Streptophyta</taxon>
        <taxon>Embryophyta</taxon>
        <taxon>Tracheophyta</taxon>
        <taxon>Spermatophyta</taxon>
        <taxon>Magnoliopsida</taxon>
        <taxon>Magnoliidae</taxon>
        <taxon>Piperales</taxon>
        <taxon>Aristolochiaceae</taxon>
        <taxon>Aristolochia</taxon>
    </lineage>
</organism>
<gene>
    <name evidence="1" type="ORF">H6P81_001183</name>
</gene>
<evidence type="ECO:0000313" key="2">
    <source>
        <dbReference type="Proteomes" id="UP000825729"/>
    </source>
</evidence>
<dbReference type="PANTHER" id="PTHR12498:SF0">
    <property type="entry name" value="PROTEIN N-TERMINAL ASPARAGINE AMIDOHYDROLASE"/>
    <property type="match status" value="1"/>
</dbReference>
<dbReference type="InterPro" id="IPR026750">
    <property type="entry name" value="NTAN1"/>
</dbReference>
<dbReference type="EMBL" id="JAINDJ010000002">
    <property type="protein sequence ID" value="KAG9456675.1"/>
    <property type="molecule type" value="Genomic_DNA"/>
</dbReference>
<sequence length="340" mass="38168">MIFVAGLPFSTQHPGNDIVVSLLEHPFLVASSNSFKATPVKKVSHSERADEAKSAYAKHVYVFQREYATVDPKLVKFVGTDEVTTCVGVAIRNRESGMISVAHMDTPRIVEFGLTQMLSLLVDPDNDAALDVHLIGGFNDESDKEASRIGSYEKRGGYSLPLILKILEVLLSSARKFHLQTFCVLGHNTTRDSDGNANPIMNGFTVETSGGAVIPASFDRSSRCPDELVRRIRVSVSSLDPQWKGKLLETYDTQNDKFQIAPCSWSRKWQDYALSVQQHSDLEVLHKCSTSPFAEGPDFVENERRVFNYLLKFPDWRETFPMNKARIFERNSDGGWIRCN</sequence>
<evidence type="ECO:0008006" key="3">
    <source>
        <dbReference type="Google" id="ProtNLM"/>
    </source>
</evidence>
<comment type="caution">
    <text evidence="1">The sequence shown here is derived from an EMBL/GenBank/DDBJ whole genome shotgun (WGS) entry which is preliminary data.</text>
</comment>
<dbReference type="GO" id="GO:0005634">
    <property type="term" value="C:nucleus"/>
    <property type="evidence" value="ECO:0007669"/>
    <property type="project" value="TreeGrafter"/>
</dbReference>
<name>A0AAV7F649_ARIFI</name>
<dbReference type="AlphaFoldDB" id="A0AAV7F649"/>
<reference evidence="1 2" key="1">
    <citation type="submission" date="2021-07" db="EMBL/GenBank/DDBJ databases">
        <title>The Aristolochia fimbriata genome: insights into angiosperm evolution, floral development and chemical biosynthesis.</title>
        <authorList>
            <person name="Jiao Y."/>
        </authorList>
    </citation>
    <scope>NUCLEOTIDE SEQUENCE [LARGE SCALE GENOMIC DNA]</scope>
    <source>
        <strain evidence="1">IBCAS-2021</strain>
        <tissue evidence="1">Leaf</tissue>
    </source>
</reference>
<evidence type="ECO:0000313" key="1">
    <source>
        <dbReference type="EMBL" id="KAG9456675.1"/>
    </source>
</evidence>
<accession>A0AAV7F649</accession>
<proteinExistence type="predicted"/>
<protein>
    <recommendedName>
        <fullName evidence="3">Protein N-terminal asparagine amidohydrolase</fullName>
    </recommendedName>
</protein>
<dbReference type="GO" id="GO:0008418">
    <property type="term" value="F:protein-N-terminal asparagine amidohydrolase activity"/>
    <property type="evidence" value="ECO:0007669"/>
    <property type="project" value="InterPro"/>
</dbReference>
<dbReference type="Proteomes" id="UP000825729">
    <property type="component" value="Unassembled WGS sequence"/>
</dbReference>
<dbReference type="Pfam" id="PF14736">
    <property type="entry name" value="N_Asn_amidohyd"/>
    <property type="match status" value="1"/>
</dbReference>
<dbReference type="PANTHER" id="PTHR12498">
    <property type="entry name" value="N-TERMINAL ASPARAGINE AMIDOHYDROLASE"/>
    <property type="match status" value="1"/>
</dbReference>
<keyword evidence="2" id="KW-1185">Reference proteome</keyword>